<dbReference type="GO" id="GO:0016020">
    <property type="term" value="C:membrane"/>
    <property type="evidence" value="ECO:0007669"/>
    <property type="project" value="UniProtKB-SubCell"/>
</dbReference>
<dbReference type="GO" id="GO:0022857">
    <property type="term" value="F:transmembrane transporter activity"/>
    <property type="evidence" value="ECO:0007669"/>
    <property type="project" value="InterPro"/>
</dbReference>
<name>A0A5E8BGN4_9ASCO</name>
<dbReference type="EMBL" id="CABVLU010000002">
    <property type="protein sequence ID" value="VVT48626.1"/>
    <property type="molecule type" value="Genomic_DNA"/>
</dbReference>
<evidence type="ECO:0008006" key="10">
    <source>
        <dbReference type="Google" id="ProtNLM"/>
    </source>
</evidence>
<keyword evidence="4 7" id="KW-1133">Transmembrane helix</keyword>
<feature type="transmembrane region" description="Helical" evidence="7">
    <location>
        <begin position="273"/>
        <end position="293"/>
    </location>
</feature>
<evidence type="ECO:0000313" key="8">
    <source>
        <dbReference type="EMBL" id="VVT48626.1"/>
    </source>
</evidence>
<feature type="compositionally biased region" description="Basic and acidic residues" evidence="6">
    <location>
        <begin position="1"/>
        <end position="11"/>
    </location>
</feature>
<accession>A0A5E8BGN4</accession>
<keyword evidence="5 7" id="KW-0472">Membrane</keyword>
<evidence type="ECO:0000313" key="9">
    <source>
        <dbReference type="Proteomes" id="UP000398389"/>
    </source>
</evidence>
<evidence type="ECO:0000256" key="7">
    <source>
        <dbReference type="SAM" id="Phobius"/>
    </source>
</evidence>
<evidence type="ECO:0000256" key="3">
    <source>
        <dbReference type="ARBA" id="ARBA00022692"/>
    </source>
</evidence>
<feature type="transmembrane region" description="Helical" evidence="7">
    <location>
        <begin position="416"/>
        <end position="436"/>
    </location>
</feature>
<evidence type="ECO:0000256" key="2">
    <source>
        <dbReference type="ARBA" id="ARBA00022448"/>
    </source>
</evidence>
<dbReference type="FunFam" id="1.20.1250.20:FF:000247">
    <property type="entry name" value="MFS general substrate transporter"/>
    <property type="match status" value="1"/>
</dbReference>
<feature type="transmembrane region" description="Helical" evidence="7">
    <location>
        <begin position="511"/>
        <end position="534"/>
    </location>
</feature>
<feature type="transmembrane region" description="Helical" evidence="7">
    <location>
        <begin position="478"/>
        <end position="499"/>
    </location>
</feature>
<dbReference type="PANTHER" id="PTHR43791">
    <property type="entry name" value="PERMEASE-RELATED"/>
    <property type="match status" value="1"/>
</dbReference>
<feature type="region of interest" description="Disordered" evidence="6">
    <location>
        <begin position="1"/>
        <end position="55"/>
    </location>
</feature>
<keyword evidence="3 7" id="KW-0812">Transmembrane</keyword>
<keyword evidence="9" id="KW-1185">Reference proteome</keyword>
<dbReference type="FunFam" id="1.20.1250.20:FF:000106">
    <property type="entry name" value="MFS transporter, putative"/>
    <property type="match status" value="1"/>
</dbReference>
<dbReference type="OrthoDB" id="1935484at2759"/>
<dbReference type="GeneID" id="43580691"/>
<dbReference type="Proteomes" id="UP000398389">
    <property type="component" value="Unassembled WGS sequence"/>
</dbReference>
<dbReference type="InterPro" id="IPR036259">
    <property type="entry name" value="MFS_trans_sf"/>
</dbReference>
<proteinExistence type="predicted"/>
<feature type="transmembrane region" description="Helical" evidence="7">
    <location>
        <begin position="387"/>
        <end position="404"/>
    </location>
</feature>
<feature type="transmembrane region" description="Helical" evidence="7">
    <location>
        <begin position="208"/>
        <end position="228"/>
    </location>
</feature>
<gene>
    <name evidence="8" type="ORF">SAPINGB_P001871</name>
</gene>
<comment type="subcellular location">
    <subcellularLocation>
        <location evidence="1">Membrane</location>
        <topology evidence="1">Multi-pass membrane protein</topology>
    </subcellularLocation>
</comment>
<feature type="transmembrane region" description="Helical" evidence="7">
    <location>
        <begin position="443"/>
        <end position="466"/>
    </location>
</feature>
<dbReference type="PANTHER" id="PTHR43791:SF29">
    <property type="entry name" value="MAJOR FACILITATOR SUPERFAMILY (MFS) PROFILE DOMAIN-CONTAINING PROTEIN"/>
    <property type="match status" value="1"/>
</dbReference>
<dbReference type="SUPFAM" id="SSF103473">
    <property type="entry name" value="MFS general substrate transporter"/>
    <property type="match status" value="1"/>
</dbReference>
<feature type="transmembrane region" description="Helical" evidence="7">
    <location>
        <begin position="240"/>
        <end position="261"/>
    </location>
</feature>
<reference evidence="8 9" key="1">
    <citation type="submission" date="2019-09" db="EMBL/GenBank/DDBJ databases">
        <authorList>
            <person name="Brejova B."/>
        </authorList>
    </citation>
    <scope>NUCLEOTIDE SEQUENCE [LARGE SCALE GENOMIC DNA]</scope>
</reference>
<evidence type="ECO:0000256" key="5">
    <source>
        <dbReference type="ARBA" id="ARBA00023136"/>
    </source>
</evidence>
<dbReference type="RefSeq" id="XP_031852482.1">
    <property type="nucleotide sequence ID" value="XM_031996591.1"/>
</dbReference>
<dbReference type="Gene3D" id="1.20.1250.20">
    <property type="entry name" value="MFS general substrate transporter like domains"/>
    <property type="match status" value="2"/>
</dbReference>
<sequence>MALFGKKKEDENVTTLQVSDAISDDDFGNDLKNQDFDPYVQSDENDPENGKKKGRHTFYGGKDHVFRDPEVVAHYKQIYEKATYEGRNHFDPDFTWTPEQERKLLWKIELRACFWACVMFFGLQLDRGNIGQALSDGMLKDLKLTTNHYNTGMTIFYVTFLAAELPSQLISKKIGPDRWIPTQITIWSIVSICQCKISGKSSFYATRALLGLLQGGFIADTVSWLSYFYTGSELPVRLSFFWTTLTLTQIGSSLLAFAILRMRGIGGWAGWRWMFLLEGLVTLIIGLLSYIQLPPSPVQTKAWFRPKGWFTEFEEKLIVNRVLRDDPSKGDMHNRQAVTPKQLLRSILDYDLWPLYLIGLVAYISTGTVSAYLTLTLKQLGFSTFNTNLLTIPPNVAHIVLLLLQTWATEYFNERSLIATLQPLWIIPCAGVLAFWKDSLKNVWGTYAVLVVYLCGPYIHAILVGWCSRNSNTVRTRTVSAAIYNMFVQAGSIISSNIYRKSDAPYYRKGNRVLFALAIVSLVILLCTKVYYVWRNSSRDKIWNAMTREEQLEYRRTTKDQGNKRLDFRFAH</sequence>
<dbReference type="InterPro" id="IPR011701">
    <property type="entry name" value="MFS"/>
</dbReference>
<protein>
    <recommendedName>
        <fullName evidence="10">Major facilitator superfamily (MFS) profile domain-containing protein</fullName>
    </recommendedName>
</protein>
<feature type="transmembrane region" description="Helical" evidence="7">
    <location>
        <begin position="353"/>
        <end position="375"/>
    </location>
</feature>
<keyword evidence="2" id="KW-0813">Transport</keyword>
<evidence type="ECO:0000256" key="4">
    <source>
        <dbReference type="ARBA" id="ARBA00022989"/>
    </source>
</evidence>
<evidence type="ECO:0000256" key="1">
    <source>
        <dbReference type="ARBA" id="ARBA00004141"/>
    </source>
</evidence>
<dbReference type="Pfam" id="PF07690">
    <property type="entry name" value="MFS_1"/>
    <property type="match status" value="1"/>
</dbReference>
<dbReference type="AlphaFoldDB" id="A0A5E8BGN4"/>
<evidence type="ECO:0000256" key="6">
    <source>
        <dbReference type="SAM" id="MobiDB-lite"/>
    </source>
</evidence>
<organism evidence="8 9">
    <name type="scientific">Magnusiomyces paraingens</name>
    <dbReference type="NCBI Taxonomy" id="2606893"/>
    <lineage>
        <taxon>Eukaryota</taxon>
        <taxon>Fungi</taxon>
        <taxon>Dikarya</taxon>
        <taxon>Ascomycota</taxon>
        <taxon>Saccharomycotina</taxon>
        <taxon>Dipodascomycetes</taxon>
        <taxon>Dipodascales</taxon>
        <taxon>Dipodascaceae</taxon>
        <taxon>Magnusiomyces</taxon>
    </lineage>
</organism>